<dbReference type="InterPro" id="IPR050156">
    <property type="entry name" value="TC-AMP_synthase_SUA5"/>
</dbReference>
<dbReference type="InterPro" id="IPR006070">
    <property type="entry name" value="Sua5-like_dom"/>
</dbReference>
<dbReference type="PANTHER" id="PTHR17490:SF16">
    <property type="entry name" value="THREONYLCARBAMOYL-AMP SYNTHASE"/>
    <property type="match status" value="1"/>
</dbReference>
<keyword evidence="9" id="KW-0067">ATP-binding</keyword>
<comment type="caution">
    <text evidence="13">The sequence shown here is derived from an EMBL/GenBank/DDBJ whole genome shotgun (WGS) entry which is preliminary data.</text>
</comment>
<comment type="subcellular location">
    <subcellularLocation>
        <location evidence="1">Cytoplasm</location>
    </subcellularLocation>
</comment>
<reference evidence="14" key="1">
    <citation type="journal article" date="2018" name="Genome Announc.">
        <title>Draft Genome Sequence of the Nitrogen-Fixing and Hormogonia-Inducing Cyanobacterium Nostoc cycadae Strain WK-1, Isolated from the Coralloid Roots of Cycas revoluta.</title>
        <authorList>
            <person name="Kanesaki Y."/>
            <person name="Hirose M."/>
            <person name="Hirose Y."/>
            <person name="Fujisawa T."/>
            <person name="Nakamura Y."/>
            <person name="Watanabe S."/>
            <person name="Matsunaga S."/>
            <person name="Uchida H."/>
            <person name="Murakami A."/>
        </authorList>
    </citation>
    <scope>NUCLEOTIDE SEQUENCE [LARGE SCALE GENOMIC DNA]</scope>
    <source>
        <strain evidence="14">WK-1</strain>
    </source>
</reference>
<evidence type="ECO:0000259" key="12">
    <source>
        <dbReference type="PROSITE" id="PS51163"/>
    </source>
</evidence>
<evidence type="ECO:0000256" key="1">
    <source>
        <dbReference type="ARBA" id="ARBA00004496"/>
    </source>
</evidence>
<keyword evidence="6" id="KW-0819">tRNA processing</keyword>
<comment type="similarity">
    <text evidence="2">Belongs to the SUA5 family.</text>
</comment>
<dbReference type="EC" id="2.7.7.87" evidence="3"/>
<dbReference type="GO" id="GO:0006450">
    <property type="term" value="P:regulation of translational fidelity"/>
    <property type="evidence" value="ECO:0007669"/>
    <property type="project" value="TreeGrafter"/>
</dbReference>
<keyword evidence="8" id="KW-0547">Nucleotide-binding</keyword>
<evidence type="ECO:0000256" key="5">
    <source>
        <dbReference type="ARBA" id="ARBA00022679"/>
    </source>
</evidence>
<evidence type="ECO:0000256" key="11">
    <source>
        <dbReference type="ARBA" id="ARBA00048366"/>
    </source>
</evidence>
<keyword evidence="5" id="KW-0808">Transferase</keyword>
<evidence type="ECO:0000256" key="9">
    <source>
        <dbReference type="ARBA" id="ARBA00022840"/>
    </source>
</evidence>
<dbReference type="GO" id="GO:0000049">
    <property type="term" value="F:tRNA binding"/>
    <property type="evidence" value="ECO:0007669"/>
    <property type="project" value="TreeGrafter"/>
</dbReference>
<dbReference type="EMBL" id="BDGE01000012">
    <property type="protein sequence ID" value="GBE91008.1"/>
    <property type="molecule type" value="Genomic_DNA"/>
</dbReference>
<feature type="domain" description="YrdC-like" evidence="12">
    <location>
        <begin position="19"/>
        <end position="208"/>
    </location>
</feature>
<dbReference type="SUPFAM" id="SSF55821">
    <property type="entry name" value="YrdC/RibB"/>
    <property type="match status" value="1"/>
</dbReference>
<dbReference type="Pfam" id="PF01300">
    <property type="entry name" value="Sua5_yciO_yrdC"/>
    <property type="match status" value="1"/>
</dbReference>
<evidence type="ECO:0000313" key="14">
    <source>
        <dbReference type="Proteomes" id="UP000236527"/>
    </source>
</evidence>
<dbReference type="GO" id="GO:0008033">
    <property type="term" value="P:tRNA processing"/>
    <property type="evidence" value="ECO:0007669"/>
    <property type="project" value="UniProtKB-KW"/>
</dbReference>
<keyword evidence="14" id="KW-1185">Reference proteome</keyword>
<dbReference type="PROSITE" id="PS51163">
    <property type="entry name" value="YRDC"/>
    <property type="match status" value="1"/>
</dbReference>
<accession>A0A2H6LCT3</accession>
<dbReference type="PANTHER" id="PTHR17490">
    <property type="entry name" value="SUA5"/>
    <property type="match status" value="1"/>
</dbReference>
<keyword evidence="7" id="KW-0548">Nucleotidyltransferase</keyword>
<dbReference type="GO" id="GO:0005524">
    <property type="term" value="F:ATP binding"/>
    <property type="evidence" value="ECO:0007669"/>
    <property type="project" value="UniProtKB-KW"/>
</dbReference>
<dbReference type="Gene3D" id="3.90.870.10">
    <property type="entry name" value="DHBP synthase"/>
    <property type="match status" value="1"/>
</dbReference>
<comment type="catalytic activity">
    <reaction evidence="11">
        <text>L-threonine + hydrogencarbonate + ATP = L-threonylcarbamoyladenylate + diphosphate + H2O</text>
        <dbReference type="Rhea" id="RHEA:36407"/>
        <dbReference type="ChEBI" id="CHEBI:15377"/>
        <dbReference type="ChEBI" id="CHEBI:17544"/>
        <dbReference type="ChEBI" id="CHEBI:30616"/>
        <dbReference type="ChEBI" id="CHEBI:33019"/>
        <dbReference type="ChEBI" id="CHEBI:57926"/>
        <dbReference type="ChEBI" id="CHEBI:73682"/>
        <dbReference type="EC" id="2.7.7.87"/>
    </reaction>
</comment>
<dbReference type="GO" id="GO:0061710">
    <property type="term" value="F:L-threonylcarbamoyladenylate synthase"/>
    <property type="evidence" value="ECO:0007669"/>
    <property type="project" value="UniProtKB-EC"/>
</dbReference>
<sequence>MKIQKLHVFTHNFSQNMPQVSLADLIAGAQAGRLVSFPTDTVPALATLPEKAGLIFAAKQRSQDKPLILMGANAADLWPYVKGSEYEYELWQQVVNQYWPGALTLVLTASDRLPKQINPTDPTTIGIRVPDNAIARAILAKTGPLATTSANFSGQPPLQTMAEITMQFPDALTLATTEFLDEISGVGVPSTVAKWTGKNWQILRQGRITLN</sequence>
<evidence type="ECO:0000256" key="6">
    <source>
        <dbReference type="ARBA" id="ARBA00022694"/>
    </source>
</evidence>
<name>A0A2H6LCT3_9NOSO</name>
<dbReference type="Proteomes" id="UP000236527">
    <property type="component" value="Unassembled WGS sequence"/>
</dbReference>
<gene>
    <name evidence="13" type="ORF">NCWK1_0730</name>
</gene>
<evidence type="ECO:0000256" key="10">
    <source>
        <dbReference type="ARBA" id="ARBA00029774"/>
    </source>
</evidence>
<organism evidence="13 14">
    <name type="scientific">Nostoc cycadae WK-1</name>
    <dbReference type="NCBI Taxonomy" id="1861711"/>
    <lineage>
        <taxon>Bacteria</taxon>
        <taxon>Bacillati</taxon>
        <taxon>Cyanobacteriota</taxon>
        <taxon>Cyanophyceae</taxon>
        <taxon>Nostocales</taxon>
        <taxon>Nostocaceae</taxon>
        <taxon>Nostoc</taxon>
    </lineage>
</organism>
<dbReference type="GO" id="GO:0003725">
    <property type="term" value="F:double-stranded RNA binding"/>
    <property type="evidence" value="ECO:0007669"/>
    <property type="project" value="InterPro"/>
</dbReference>
<evidence type="ECO:0000256" key="3">
    <source>
        <dbReference type="ARBA" id="ARBA00012584"/>
    </source>
</evidence>
<evidence type="ECO:0000313" key="13">
    <source>
        <dbReference type="EMBL" id="GBE91008.1"/>
    </source>
</evidence>
<proteinExistence type="inferred from homology"/>
<protein>
    <recommendedName>
        <fullName evidence="10">L-threonylcarbamoyladenylate synthase</fullName>
        <ecNumber evidence="3">2.7.7.87</ecNumber>
    </recommendedName>
    <alternativeName>
        <fullName evidence="10">L-threonylcarbamoyladenylate synthase</fullName>
    </alternativeName>
</protein>
<evidence type="ECO:0000256" key="7">
    <source>
        <dbReference type="ARBA" id="ARBA00022695"/>
    </source>
</evidence>
<dbReference type="InterPro" id="IPR017945">
    <property type="entry name" value="DHBP_synth_RibB-like_a/b_dom"/>
</dbReference>
<evidence type="ECO:0000256" key="4">
    <source>
        <dbReference type="ARBA" id="ARBA00022490"/>
    </source>
</evidence>
<dbReference type="AlphaFoldDB" id="A0A2H6LCT3"/>
<evidence type="ECO:0000256" key="2">
    <source>
        <dbReference type="ARBA" id="ARBA00007663"/>
    </source>
</evidence>
<keyword evidence="4" id="KW-0963">Cytoplasm</keyword>
<evidence type="ECO:0000256" key="8">
    <source>
        <dbReference type="ARBA" id="ARBA00022741"/>
    </source>
</evidence>
<dbReference type="GO" id="GO:0005737">
    <property type="term" value="C:cytoplasm"/>
    <property type="evidence" value="ECO:0007669"/>
    <property type="project" value="UniProtKB-SubCell"/>
</dbReference>